<gene>
    <name evidence="2" type="ORF">SAMN02745213_01781</name>
</gene>
<protein>
    <submittedName>
        <fullName evidence="2">Mobilisation protein (MobC)</fullName>
    </submittedName>
</protein>
<dbReference type="Pfam" id="PF05713">
    <property type="entry name" value="MobC"/>
    <property type="match status" value="1"/>
</dbReference>
<name>A0A1T4VMQ5_9GAMM</name>
<dbReference type="RefSeq" id="WP_078929160.1">
    <property type="nucleotide sequence ID" value="NZ_FUXX01000034.1"/>
</dbReference>
<dbReference type="AlphaFoldDB" id="A0A1T4VMQ5"/>
<reference evidence="3" key="1">
    <citation type="submission" date="2017-02" db="EMBL/GenBank/DDBJ databases">
        <authorList>
            <person name="Varghese N."/>
            <person name="Submissions S."/>
        </authorList>
    </citation>
    <scope>NUCLEOTIDE SEQUENCE [LARGE SCALE GENOMIC DNA]</scope>
    <source>
        <strain evidence="3">DSM 3072</strain>
    </source>
</reference>
<dbReference type="Proteomes" id="UP000242432">
    <property type="component" value="Unassembled WGS sequence"/>
</dbReference>
<evidence type="ECO:0000313" key="3">
    <source>
        <dbReference type="Proteomes" id="UP000242432"/>
    </source>
</evidence>
<dbReference type="EMBL" id="FUXX01000034">
    <property type="protein sequence ID" value="SKA66219.1"/>
    <property type="molecule type" value="Genomic_DNA"/>
</dbReference>
<organism evidence="2 3">
    <name type="scientific">Succinivibrio dextrinosolvens DSM 3072</name>
    <dbReference type="NCBI Taxonomy" id="1123324"/>
    <lineage>
        <taxon>Bacteria</taxon>
        <taxon>Pseudomonadati</taxon>
        <taxon>Pseudomonadota</taxon>
        <taxon>Gammaproteobacteria</taxon>
        <taxon>Aeromonadales</taxon>
        <taxon>Succinivibrionaceae</taxon>
        <taxon>Succinivibrio</taxon>
    </lineage>
</organism>
<dbReference type="InterPro" id="IPR008687">
    <property type="entry name" value="MobC"/>
</dbReference>
<feature type="domain" description="Bacterial mobilisation" evidence="1">
    <location>
        <begin position="128"/>
        <end position="160"/>
    </location>
</feature>
<proteinExistence type="predicted"/>
<keyword evidence="3" id="KW-1185">Reference proteome</keyword>
<accession>A0A1T4VMQ5</accession>
<evidence type="ECO:0000313" key="2">
    <source>
        <dbReference type="EMBL" id="SKA66219.1"/>
    </source>
</evidence>
<sequence>MERIQKKRKQLSLNLGTYHEEWLMLSRQFQVRPATFAAALIRNAIEAHKLQQWDASDLKALADYLSTEEKKEFKVILRRDELAALDRFAGHMGISKTQAIRALIRYFTANEPQYTLDETDALEKSNGELRMIGVNLNQIAHKVNAIDIKRFNDYDAQTIKELLNRLINKTENLRGAILDHTKKVIALINRGRYHHDLITGERFYG</sequence>
<evidence type="ECO:0000259" key="1">
    <source>
        <dbReference type="Pfam" id="PF05713"/>
    </source>
</evidence>